<gene>
    <name evidence="7" type="ORF">Vbra_6167</name>
</gene>
<evidence type="ECO:0008006" key="9">
    <source>
        <dbReference type="Google" id="ProtNLM"/>
    </source>
</evidence>
<proteinExistence type="inferred from homology"/>
<evidence type="ECO:0000256" key="2">
    <source>
        <dbReference type="ARBA" id="ARBA00006824"/>
    </source>
</evidence>
<organism evidence="7 8">
    <name type="scientific">Vitrella brassicaformis (strain CCMP3155)</name>
    <dbReference type="NCBI Taxonomy" id="1169540"/>
    <lineage>
        <taxon>Eukaryota</taxon>
        <taxon>Sar</taxon>
        <taxon>Alveolata</taxon>
        <taxon>Colpodellida</taxon>
        <taxon>Vitrellaceae</taxon>
        <taxon>Vitrella</taxon>
    </lineage>
</organism>
<dbReference type="GO" id="GO:0016020">
    <property type="term" value="C:membrane"/>
    <property type="evidence" value="ECO:0007669"/>
    <property type="project" value="UniProtKB-SubCell"/>
</dbReference>
<protein>
    <recommendedName>
        <fullName evidence="9">Peroxisomal membrane protein MPV17</fullName>
    </recommendedName>
</protein>
<sequence length="405" mass="42519">MAVRVSSRVLLGVVGLAAAAVMLVAAAAPVVMRERRGEGAGAGIGGVLGWYVTGVGGFLWSILVLLNKYLTAAPLLANAMTAALFCWLGDLIGQYIGGRRRDQLTAETVVKIQLRGRPRPYAYDVRKALIFTAAGATSGVFNWVKFAMLERVIGSSTVWQIAASVACDQLICAPLANWTFLVWCAIWERAGGGGVTRRIVTAVTRATFDVAPLTWSSLKVWPAVVAMNLWLVPVDLRVLFISCVVILWNVFLSLRSSSAAPASPHPPAVITVTPFTTSGDQHPLCCTQGDLEEGLLMSLPCGSSASTILPPSTASFFSSNSSVYSDTDESTTECGSPLPLDNLTCPYGLMMPDDAPRGEEIRTVARGVCDAGGAAAGAIGGGGLLSPTVSVSTRFPSVDGYLSSE</sequence>
<dbReference type="AlphaFoldDB" id="A0A0G4G866"/>
<feature type="transmembrane region" description="Helical" evidence="6">
    <location>
        <begin position="44"/>
        <end position="66"/>
    </location>
</feature>
<feature type="transmembrane region" description="Helical" evidence="6">
    <location>
        <begin position="12"/>
        <end position="32"/>
    </location>
</feature>
<dbReference type="OrthoDB" id="430207at2759"/>
<evidence type="ECO:0000256" key="5">
    <source>
        <dbReference type="ARBA" id="ARBA00023136"/>
    </source>
</evidence>
<keyword evidence="5 6" id="KW-0472">Membrane</keyword>
<dbReference type="Proteomes" id="UP000041254">
    <property type="component" value="Unassembled WGS sequence"/>
</dbReference>
<evidence type="ECO:0000256" key="6">
    <source>
        <dbReference type="SAM" id="Phobius"/>
    </source>
</evidence>
<evidence type="ECO:0000256" key="1">
    <source>
        <dbReference type="ARBA" id="ARBA00004141"/>
    </source>
</evidence>
<reference evidence="7 8" key="1">
    <citation type="submission" date="2014-11" db="EMBL/GenBank/DDBJ databases">
        <authorList>
            <person name="Zhu J."/>
            <person name="Qi W."/>
            <person name="Song R."/>
        </authorList>
    </citation>
    <scope>NUCLEOTIDE SEQUENCE [LARGE SCALE GENOMIC DNA]</scope>
</reference>
<keyword evidence="3 6" id="KW-0812">Transmembrane</keyword>
<dbReference type="PANTHER" id="PTHR11266">
    <property type="entry name" value="PEROXISOMAL MEMBRANE PROTEIN 2, PXMP2 MPV17"/>
    <property type="match status" value="1"/>
</dbReference>
<dbReference type="InParanoid" id="A0A0G4G866"/>
<dbReference type="EMBL" id="CDMY01000588">
    <property type="protein sequence ID" value="CEM24716.1"/>
    <property type="molecule type" value="Genomic_DNA"/>
</dbReference>
<keyword evidence="8" id="KW-1185">Reference proteome</keyword>
<name>A0A0G4G866_VITBC</name>
<dbReference type="STRING" id="1169540.A0A0G4G866"/>
<evidence type="ECO:0000256" key="3">
    <source>
        <dbReference type="ARBA" id="ARBA00022692"/>
    </source>
</evidence>
<evidence type="ECO:0000313" key="7">
    <source>
        <dbReference type="EMBL" id="CEM24716.1"/>
    </source>
</evidence>
<comment type="similarity">
    <text evidence="2">Belongs to the peroxisomal membrane protein PXMP2/4 family.</text>
</comment>
<dbReference type="GO" id="GO:0005737">
    <property type="term" value="C:cytoplasm"/>
    <property type="evidence" value="ECO:0007669"/>
    <property type="project" value="TreeGrafter"/>
</dbReference>
<evidence type="ECO:0000313" key="8">
    <source>
        <dbReference type="Proteomes" id="UP000041254"/>
    </source>
</evidence>
<feature type="transmembrane region" description="Helical" evidence="6">
    <location>
        <begin position="72"/>
        <end position="93"/>
    </location>
</feature>
<dbReference type="VEuPathDB" id="CryptoDB:Vbra_6167"/>
<dbReference type="InterPro" id="IPR007248">
    <property type="entry name" value="Mpv17_PMP22"/>
</dbReference>
<evidence type="ECO:0000256" key="4">
    <source>
        <dbReference type="ARBA" id="ARBA00022989"/>
    </source>
</evidence>
<comment type="subcellular location">
    <subcellularLocation>
        <location evidence="1">Membrane</location>
        <topology evidence="1">Multi-pass membrane protein</topology>
    </subcellularLocation>
</comment>
<keyword evidence="4 6" id="KW-1133">Transmembrane helix</keyword>
<dbReference type="Pfam" id="PF04117">
    <property type="entry name" value="Mpv17_PMP22"/>
    <property type="match status" value="1"/>
</dbReference>
<accession>A0A0G4G866</accession>